<dbReference type="AlphaFoldDB" id="A0A5C5XKE9"/>
<gene>
    <name evidence="3" type="ORF">Pan54_33480</name>
</gene>
<keyword evidence="4" id="KW-1185">Reference proteome</keyword>
<evidence type="ECO:0000313" key="3">
    <source>
        <dbReference type="EMBL" id="TWT62605.1"/>
    </source>
</evidence>
<dbReference type="PROSITE" id="PS50975">
    <property type="entry name" value="ATP_GRASP"/>
    <property type="match status" value="1"/>
</dbReference>
<dbReference type="SUPFAM" id="SSF56059">
    <property type="entry name" value="Glutathione synthetase ATP-binding domain-like"/>
    <property type="match status" value="1"/>
</dbReference>
<feature type="domain" description="ATP-grasp" evidence="2">
    <location>
        <begin position="231"/>
        <end position="293"/>
    </location>
</feature>
<dbReference type="InterPro" id="IPR011761">
    <property type="entry name" value="ATP-grasp"/>
</dbReference>
<accession>A0A5C5XKE9</accession>
<proteinExistence type="predicted"/>
<protein>
    <submittedName>
        <fullName evidence="3">ATP-grasp domain protein</fullName>
    </submittedName>
</protein>
<evidence type="ECO:0000256" key="1">
    <source>
        <dbReference type="PROSITE-ProRule" id="PRU00409"/>
    </source>
</evidence>
<evidence type="ECO:0000259" key="2">
    <source>
        <dbReference type="PROSITE" id="PS50975"/>
    </source>
</evidence>
<keyword evidence="1" id="KW-0547">Nucleotide-binding</keyword>
<dbReference type="Gene3D" id="3.30.470.20">
    <property type="entry name" value="ATP-grasp fold, B domain"/>
    <property type="match status" value="1"/>
</dbReference>
<reference evidence="3 4" key="1">
    <citation type="submission" date="2019-02" db="EMBL/GenBank/DDBJ databases">
        <title>Deep-cultivation of Planctomycetes and their phenomic and genomic characterization uncovers novel biology.</title>
        <authorList>
            <person name="Wiegand S."/>
            <person name="Jogler M."/>
            <person name="Boedeker C."/>
            <person name="Pinto D."/>
            <person name="Vollmers J."/>
            <person name="Rivas-Marin E."/>
            <person name="Kohn T."/>
            <person name="Peeters S.H."/>
            <person name="Heuer A."/>
            <person name="Rast P."/>
            <person name="Oberbeckmann S."/>
            <person name="Bunk B."/>
            <person name="Jeske O."/>
            <person name="Meyerdierks A."/>
            <person name="Storesund J.E."/>
            <person name="Kallscheuer N."/>
            <person name="Luecker S."/>
            <person name="Lage O.M."/>
            <person name="Pohl T."/>
            <person name="Merkel B.J."/>
            <person name="Hornburger P."/>
            <person name="Mueller R.-W."/>
            <person name="Bruemmer F."/>
            <person name="Labrenz M."/>
            <person name="Spormann A.M."/>
            <person name="Op Den Camp H."/>
            <person name="Overmann J."/>
            <person name="Amann R."/>
            <person name="Jetten M.S.M."/>
            <person name="Mascher T."/>
            <person name="Medema M.H."/>
            <person name="Devos D.P."/>
            <person name="Kaster A.-K."/>
            <person name="Ovreas L."/>
            <person name="Rohde M."/>
            <person name="Galperin M.Y."/>
            <person name="Jogler C."/>
        </authorList>
    </citation>
    <scope>NUCLEOTIDE SEQUENCE [LARGE SCALE GENOMIC DNA]</scope>
    <source>
        <strain evidence="3 4">Pan54</strain>
    </source>
</reference>
<organism evidence="3 4">
    <name type="scientific">Rubinisphaera italica</name>
    <dbReference type="NCBI Taxonomy" id="2527969"/>
    <lineage>
        <taxon>Bacteria</taxon>
        <taxon>Pseudomonadati</taxon>
        <taxon>Planctomycetota</taxon>
        <taxon>Planctomycetia</taxon>
        <taxon>Planctomycetales</taxon>
        <taxon>Planctomycetaceae</taxon>
        <taxon>Rubinisphaera</taxon>
    </lineage>
</organism>
<dbReference type="Proteomes" id="UP000316095">
    <property type="component" value="Unassembled WGS sequence"/>
</dbReference>
<sequence length="410" mass="46366">MANSNEVLIDGFSTRAAAWSVVRAGLRPVLFDQCLDLDLPSLALKSEQTTEFWKKIPRSIPFLPIGGWENRLEELQQLADQRPIWGNSAMVMQNIRDPISLQQTMKIWQYQSLKVRMSGRPDDVSQLKWIRKSRSATGGYAISLMADTISDLEENGYYEQEYIVGPVYSAQFCSFLNSQPQSTEFLGLTKQQTGCPELPDFPFAYTGTIGTARNEDLFELELSIAKKLVLEIQEIGQRLAQVYDLRGLWGFDFILKDDRPAVIEVNPRYTAAMEVLELATGGSFLDLLLANSSSFMRTNFKNDSTKPAVIGKAFLFARSELQLSNNWNWLPIIQELGGISQNYSAWEIPQLSDLPQPGKRFTTGEPICTVWATGKTIRNCEEQLLRRKLLVEDWIMLQTNGAAYRAADSF</sequence>
<dbReference type="Pfam" id="PF02655">
    <property type="entry name" value="ATP-grasp_3"/>
    <property type="match status" value="1"/>
</dbReference>
<keyword evidence="1" id="KW-0067">ATP-binding</keyword>
<dbReference type="GO" id="GO:0005524">
    <property type="term" value="F:ATP binding"/>
    <property type="evidence" value="ECO:0007669"/>
    <property type="project" value="UniProtKB-UniRule"/>
</dbReference>
<dbReference type="InterPro" id="IPR003806">
    <property type="entry name" value="ATP-grasp_PylC-type"/>
</dbReference>
<name>A0A5C5XKE9_9PLAN</name>
<dbReference type="RefSeq" id="WP_165441808.1">
    <property type="nucleotide sequence ID" value="NZ_SJPG01000001.1"/>
</dbReference>
<comment type="caution">
    <text evidence="3">The sequence shown here is derived from an EMBL/GenBank/DDBJ whole genome shotgun (WGS) entry which is preliminary data.</text>
</comment>
<evidence type="ECO:0000313" key="4">
    <source>
        <dbReference type="Proteomes" id="UP000316095"/>
    </source>
</evidence>
<dbReference type="GO" id="GO:0046872">
    <property type="term" value="F:metal ion binding"/>
    <property type="evidence" value="ECO:0007669"/>
    <property type="project" value="InterPro"/>
</dbReference>
<dbReference type="EMBL" id="SJPG01000001">
    <property type="protein sequence ID" value="TWT62605.1"/>
    <property type="molecule type" value="Genomic_DNA"/>
</dbReference>